<dbReference type="InterPro" id="IPR031348">
    <property type="entry name" value="PigL_N"/>
</dbReference>
<dbReference type="InterPro" id="IPR027417">
    <property type="entry name" value="P-loop_NTPase"/>
</dbReference>
<dbReference type="EMBL" id="KZ107848">
    <property type="protein sequence ID" value="OSS47339.1"/>
    <property type="molecule type" value="Genomic_DNA"/>
</dbReference>
<dbReference type="PRINTS" id="PR00449">
    <property type="entry name" value="RASTRNSFRMNG"/>
</dbReference>
<dbReference type="InParanoid" id="A0A1Y2LUU8"/>
<organism evidence="5 6">
    <name type="scientific">Epicoccum nigrum</name>
    <name type="common">Soil fungus</name>
    <name type="synonym">Epicoccum purpurascens</name>
    <dbReference type="NCBI Taxonomy" id="105696"/>
    <lineage>
        <taxon>Eukaryota</taxon>
        <taxon>Fungi</taxon>
        <taxon>Dikarya</taxon>
        <taxon>Ascomycota</taxon>
        <taxon>Pezizomycotina</taxon>
        <taxon>Dothideomycetes</taxon>
        <taxon>Pleosporomycetidae</taxon>
        <taxon>Pleosporales</taxon>
        <taxon>Pleosporineae</taxon>
        <taxon>Didymellaceae</taxon>
        <taxon>Epicoccum</taxon>
    </lineage>
</organism>
<feature type="compositionally biased region" description="Polar residues" evidence="3">
    <location>
        <begin position="722"/>
        <end position="736"/>
    </location>
</feature>
<reference evidence="5 6" key="1">
    <citation type="journal article" date="2017" name="Genome Announc.">
        <title>Genome sequence of the saprophytic ascomycete Epicoccum nigrum ICMP 19927 strain isolated from New Zealand.</title>
        <authorList>
            <person name="Fokin M."/>
            <person name="Fleetwood D."/>
            <person name="Weir B.S."/>
            <person name="Villas-Boas S.G."/>
        </authorList>
    </citation>
    <scope>NUCLEOTIDE SEQUENCE [LARGE SCALE GENOMIC DNA]</scope>
    <source>
        <strain evidence="5 6">ICMP 19927</strain>
    </source>
</reference>
<feature type="region of interest" description="Disordered" evidence="3">
    <location>
        <begin position="886"/>
        <end position="910"/>
    </location>
</feature>
<dbReference type="Gene3D" id="1.25.40.10">
    <property type="entry name" value="Tetratricopeptide repeat domain"/>
    <property type="match status" value="1"/>
</dbReference>
<dbReference type="InterPro" id="IPR003578">
    <property type="entry name" value="Small_GTPase_Rho"/>
</dbReference>
<feature type="region of interest" description="Disordered" evidence="3">
    <location>
        <begin position="275"/>
        <end position="296"/>
    </location>
</feature>
<evidence type="ECO:0000256" key="2">
    <source>
        <dbReference type="ARBA" id="ARBA00023134"/>
    </source>
</evidence>
<feature type="compositionally biased region" description="Polar residues" evidence="3">
    <location>
        <begin position="571"/>
        <end position="583"/>
    </location>
</feature>
<dbReference type="GO" id="GO:0007264">
    <property type="term" value="P:small GTPase-mediated signal transduction"/>
    <property type="evidence" value="ECO:0007669"/>
    <property type="project" value="InterPro"/>
</dbReference>
<gene>
    <name evidence="5" type="ORF">B5807_07325</name>
</gene>
<evidence type="ECO:0000256" key="1">
    <source>
        <dbReference type="ARBA" id="ARBA00022741"/>
    </source>
</evidence>
<proteinExistence type="predicted"/>
<evidence type="ECO:0000313" key="6">
    <source>
        <dbReference type="Proteomes" id="UP000193240"/>
    </source>
</evidence>
<dbReference type="Pfam" id="PF00071">
    <property type="entry name" value="Ras"/>
    <property type="match status" value="1"/>
</dbReference>
<dbReference type="PANTHER" id="PTHR24072">
    <property type="entry name" value="RHO FAMILY GTPASE"/>
    <property type="match status" value="1"/>
</dbReference>
<dbReference type="SUPFAM" id="SSF48452">
    <property type="entry name" value="TPR-like"/>
    <property type="match status" value="1"/>
</dbReference>
<dbReference type="SUPFAM" id="SSF52540">
    <property type="entry name" value="P-loop containing nucleoside triphosphate hydrolases"/>
    <property type="match status" value="1"/>
</dbReference>
<name>A0A1Y2LUU8_EPING</name>
<dbReference type="Gene3D" id="3.40.50.300">
    <property type="entry name" value="P-loop containing nucleotide triphosphate hydrolases"/>
    <property type="match status" value="1"/>
</dbReference>
<dbReference type="GO" id="GO:0003924">
    <property type="term" value="F:GTPase activity"/>
    <property type="evidence" value="ECO:0007669"/>
    <property type="project" value="InterPro"/>
</dbReference>
<evidence type="ECO:0000259" key="4">
    <source>
        <dbReference type="Pfam" id="PF17111"/>
    </source>
</evidence>
<keyword evidence="6" id="KW-1185">Reference proteome</keyword>
<feature type="compositionally biased region" description="Polar residues" evidence="3">
    <location>
        <begin position="523"/>
        <end position="540"/>
    </location>
</feature>
<feature type="compositionally biased region" description="Polar residues" evidence="3">
    <location>
        <begin position="899"/>
        <end position="910"/>
    </location>
</feature>
<feature type="compositionally biased region" description="Low complexity" evidence="3">
    <location>
        <begin position="548"/>
        <end position="570"/>
    </location>
</feature>
<dbReference type="InterPro" id="IPR011990">
    <property type="entry name" value="TPR-like_helical_dom_sf"/>
</dbReference>
<dbReference type="InterPro" id="IPR001806">
    <property type="entry name" value="Small_GTPase"/>
</dbReference>
<dbReference type="PROSITE" id="PS51419">
    <property type="entry name" value="RAB"/>
    <property type="match status" value="1"/>
</dbReference>
<dbReference type="SMART" id="SM00175">
    <property type="entry name" value="RAB"/>
    <property type="match status" value="1"/>
</dbReference>
<feature type="region of interest" description="Disordered" evidence="3">
    <location>
        <begin position="523"/>
        <end position="589"/>
    </location>
</feature>
<dbReference type="GO" id="GO:0005525">
    <property type="term" value="F:GTP binding"/>
    <property type="evidence" value="ECO:0007669"/>
    <property type="project" value="UniProtKB-KW"/>
</dbReference>
<keyword evidence="2" id="KW-0342">GTP-binding</keyword>
<feature type="domain" description="Azaphilone pigments biosynthesis cluster protein L N-terminal" evidence="4">
    <location>
        <begin position="1"/>
        <end position="184"/>
    </location>
</feature>
<sequence>MDPFSITASIVTLIQVSVQVTILVKQFRDEVNVVDATLNGILNDVDGFQQVLQSMKETFAQEDIQADVLATGHVGSHWKNLARSLSDGETTLDQLRSLLSSVNKSTSFLDASRKQLRLRSAIAQISGFREQIQSYRAALQLSLSTIMVWNQVTLKKSAANIPDKIMPNLNKLYDQIRTLGADLNAKIGRLENTVANQGFHAETELISMSNLKECVESAADVVSTASTTLGPEGTERASVKYGSDFGDVFRKDANEPMQRWMSSHTVYEYDDAEAPTLDPSEASTGDAPTMYESDSDSDIEHELVRALFSNGKKRKDQGDLPGAERHLKNCLSRFPSTATASYATLASSQSTLATGVSKAELLELLTETYCLQGNWTQAKSTMKEKLAITERQTGKKSEYFFWDSFRLCEVLLNTKDYTEAQLHGRQALRGFKKLRGDGHNGYEKTLALLIQVCNEQDNPEDEEAYAALLSSYQMAHKTSLLGGELVLETEETQESSILKPIENALMSQKDAKDELILESGGSTLNLSKSADTGTQTQLRQLTPIPPITTQSDSTPLSPSSSTSAGPWSPTAQATQFRGTSPLPNDTPGEVAAAVQHTKKTEHAPKGVSAKLATVATTKDANSEAVVSSAKLLVDLCQQELGHKPIFMIGRSREVYNCIVFADETRDKIIAKAVDCRTKDEARYVAATKAYKALISTSPSSPITTARSSLTGNATRREAYASRPSSAHQIPTRSNQVDPPPYMEPEAPSNLTSPTGFLQDVPEILLSPVVNDAVIAALPPSNAAHNVLVRRAASDSRLPQHKISTVVHTADLISSGEAYPKESSNDQSAHRRAASTSSRFPGARAGPSTASQKSFGELINTPTLQETHLIKSIVKDSKLQPNVTFDTIESSIERPDHSNPDPTTPTSRNFSLFPSSLAKTFSLQDRRSKSDYPNLAKKKSLRFGLSSRRKSSTSVLAERQTSTDTGVTKPPCPICSASLQGLSDDETWSHVDNCLGKPSPSANDFAFELPAFEPSSYAVELPASTPATDVSGLSDLHRAFSRRDLSADKFENETGARLTSLAPRSTLRVLQRQVLLLGDPQCGKTWLSSAWCDGAIPKQTHPAAMTFSKHMGHCETVIRDYSGFIHTTEKLRRASYGDVHTVLLCFDISCPDSFENVEHKWNHEADLYLKNVPKILVGCKKDISHTATQTVWTRDAYKLTAKINARAYFETSAVTMEGLDALFNHVAQITRR</sequence>
<evidence type="ECO:0000256" key="3">
    <source>
        <dbReference type="SAM" id="MobiDB-lite"/>
    </source>
</evidence>
<feature type="region of interest" description="Disordered" evidence="3">
    <location>
        <begin position="816"/>
        <end position="854"/>
    </location>
</feature>
<dbReference type="STRING" id="105696.A0A1Y2LUU8"/>
<protein>
    <recommendedName>
        <fullName evidence="4">Azaphilone pigments biosynthesis cluster protein L N-terminal domain-containing protein</fullName>
    </recommendedName>
</protein>
<feature type="region of interest" description="Disordered" evidence="3">
    <location>
        <begin position="701"/>
        <end position="754"/>
    </location>
</feature>
<evidence type="ECO:0000313" key="5">
    <source>
        <dbReference type="EMBL" id="OSS47339.1"/>
    </source>
</evidence>
<dbReference type="Proteomes" id="UP000193240">
    <property type="component" value="Unassembled WGS sequence"/>
</dbReference>
<dbReference type="PROSITE" id="PS51420">
    <property type="entry name" value="RHO"/>
    <property type="match status" value="1"/>
</dbReference>
<keyword evidence="1" id="KW-0547">Nucleotide-binding</keyword>
<dbReference type="AlphaFoldDB" id="A0A1Y2LUU8"/>
<accession>A0A1Y2LUU8</accession>
<dbReference type="Pfam" id="PF17111">
    <property type="entry name" value="PigL_N"/>
    <property type="match status" value="1"/>
</dbReference>
<dbReference type="SMART" id="SM00174">
    <property type="entry name" value="RHO"/>
    <property type="match status" value="1"/>
</dbReference>